<comment type="caution">
    <text evidence="8">The sequence shown here is derived from an EMBL/GenBank/DDBJ whole genome shotgun (WGS) entry which is preliminary data.</text>
</comment>
<dbReference type="NCBIfam" id="TIGR03500">
    <property type="entry name" value="FliO_TIGR"/>
    <property type="match status" value="1"/>
</dbReference>
<reference evidence="8 9" key="1">
    <citation type="submission" date="2020-05" db="EMBL/GenBank/DDBJ databases">
        <title>Draft genome sequence of Desulfovibrio sp. strain HN2T.</title>
        <authorList>
            <person name="Ueno A."/>
            <person name="Tamazawa S."/>
            <person name="Tamamura S."/>
            <person name="Murakami T."/>
            <person name="Kiyama T."/>
            <person name="Inomata H."/>
            <person name="Amano Y."/>
            <person name="Miyakawa K."/>
            <person name="Tamaki H."/>
            <person name="Naganuma T."/>
            <person name="Kaneko K."/>
        </authorList>
    </citation>
    <scope>NUCLEOTIDE SEQUENCE [LARGE SCALE GENOMIC DNA]</scope>
    <source>
        <strain evidence="8 9">HN2</strain>
    </source>
</reference>
<dbReference type="InterPro" id="IPR022781">
    <property type="entry name" value="Flagellar_biosynth_FliO"/>
</dbReference>
<keyword evidence="9" id="KW-1185">Reference proteome</keyword>
<keyword evidence="4 5" id="KW-0472">Membrane</keyword>
<protein>
    <recommendedName>
        <fullName evidence="5">Flagellar protein</fullName>
    </recommendedName>
</protein>
<dbReference type="GO" id="GO:0005886">
    <property type="term" value="C:plasma membrane"/>
    <property type="evidence" value="ECO:0007669"/>
    <property type="project" value="UniProtKB-SubCell"/>
</dbReference>
<evidence type="ECO:0000256" key="6">
    <source>
        <dbReference type="SAM" id="MobiDB-lite"/>
    </source>
</evidence>
<feature type="region of interest" description="Disordered" evidence="6">
    <location>
        <begin position="69"/>
        <end position="117"/>
    </location>
</feature>
<comment type="subcellular location">
    <subcellularLocation>
        <location evidence="5">Cell membrane</location>
    </subcellularLocation>
    <subcellularLocation>
        <location evidence="5">Bacterial flagellum basal body</location>
    </subcellularLocation>
</comment>
<dbReference type="GO" id="GO:0044781">
    <property type="term" value="P:bacterial-type flagellum organization"/>
    <property type="evidence" value="ECO:0007669"/>
    <property type="project" value="UniProtKB-UniRule"/>
</dbReference>
<evidence type="ECO:0000313" key="9">
    <source>
        <dbReference type="Proteomes" id="UP000503840"/>
    </source>
</evidence>
<accession>A0A7J0BHA7</accession>
<sequence length="232" mass="23757">MPNVLCPKSAAAAACRALVCAVLFIALAGSLHVAQATQPAQPAASSGQPASPVAAAAEGTFRAAVNGSAEVPAQQDAQQKAEQGAPAPEPATGSAGSVASDMTVNTTTPGDTQTAPLPSSGWGNYFQAIGILLLILGGLYMGIWALKRFGKLTALGGRLARSGVAVEGQFHLGPKKSLVVVRFLNKRLLLGVTDHQINLLTEMEAEHDPTNESSASDFKAILEDADKQNSSS</sequence>
<dbReference type="GO" id="GO:0009425">
    <property type="term" value="C:bacterial-type flagellum basal body"/>
    <property type="evidence" value="ECO:0007669"/>
    <property type="project" value="UniProtKB-SubCell"/>
</dbReference>
<feature type="signal peptide" evidence="7">
    <location>
        <begin position="1"/>
        <end position="28"/>
    </location>
</feature>
<evidence type="ECO:0000256" key="7">
    <source>
        <dbReference type="SAM" id="SignalP"/>
    </source>
</evidence>
<gene>
    <name evidence="8" type="ORF">DSM101010T_08290</name>
</gene>
<organism evidence="8 9">
    <name type="scientific">Desulfovibrio subterraneus</name>
    <dbReference type="NCBI Taxonomy" id="2718620"/>
    <lineage>
        <taxon>Bacteria</taxon>
        <taxon>Pseudomonadati</taxon>
        <taxon>Thermodesulfobacteriota</taxon>
        <taxon>Desulfovibrionia</taxon>
        <taxon>Desulfovibrionales</taxon>
        <taxon>Desulfovibrionaceae</taxon>
        <taxon>Desulfovibrio</taxon>
    </lineage>
</organism>
<evidence type="ECO:0000256" key="4">
    <source>
        <dbReference type="ARBA" id="ARBA00023136"/>
    </source>
</evidence>
<feature type="transmembrane region" description="Helical" evidence="5">
    <location>
        <begin position="125"/>
        <end position="146"/>
    </location>
</feature>
<comment type="similarity">
    <text evidence="5">Belongs to the FliO/MopB family.</text>
</comment>
<keyword evidence="5" id="KW-0975">Bacterial flagellum</keyword>
<name>A0A7J0BHA7_9BACT</name>
<proteinExistence type="inferred from homology"/>
<dbReference type="Proteomes" id="UP000503840">
    <property type="component" value="Unassembled WGS sequence"/>
</dbReference>
<evidence type="ECO:0000256" key="3">
    <source>
        <dbReference type="ARBA" id="ARBA00022989"/>
    </source>
</evidence>
<keyword evidence="3 5" id="KW-1133">Transmembrane helix</keyword>
<dbReference type="AlphaFoldDB" id="A0A7J0BHA7"/>
<keyword evidence="1 5" id="KW-1003">Cell membrane</keyword>
<feature type="compositionally biased region" description="Polar residues" evidence="6">
    <location>
        <begin position="94"/>
        <end position="117"/>
    </location>
</feature>
<dbReference type="RefSeq" id="WP_243452066.1">
    <property type="nucleotide sequence ID" value="NZ_BLVO01000012.1"/>
</dbReference>
<evidence type="ECO:0000256" key="5">
    <source>
        <dbReference type="RuleBase" id="RU362064"/>
    </source>
</evidence>
<feature type="chain" id="PRO_5029564992" description="Flagellar protein" evidence="7">
    <location>
        <begin position="29"/>
        <end position="232"/>
    </location>
</feature>
<evidence type="ECO:0000313" key="8">
    <source>
        <dbReference type="EMBL" id="GFM32464.1"/>
    </source>
</evidence>
<dbReference type="EMBL" id="BLVO01000012">
    <property type="protein sequence ID" value="GFM32464.1"/>
    <property type="molecule type" value="Genomic_DNA"/>
</dbReference>
<dbReference type="Pfam" id="PF04347">
    <property type="entry name" value="FliO"/>
    <property type="match status" value="1"/>
</dbReference>
<keyword evidence="2 5" id="KW-0812">Transmembrane</keyword>
<keyword evidence="7" id="KW-0732">Signal</keyword>
<evidence type="ECO:0000256" key="2">
    <source>
        <dbReference type="ARBA" id="ARBA00022692"/>
    </source>
</evidence>
<evidence type="ECO:0000256" key="1">
    <source>
        <dbReference type="ARBA" id="ARBA00022475"/>
    </source>
</evidence>